<comment type="similarity">
    <text evidence="2">Belongs to the CcmF/CycK/Ccl1/NrfE/CcsA family.</text>
</comment>
<feature type="transmembrane region" description="Helical" evidence="10">
    <location>
        <begin position="450"/>
        <end position="469"/>
    </location>
</feature>
<evidence type="ECO:0000256" key="6">
    <source>
        <dbReference type="ARBA" id="ARBA00022748"/>
    </source>
</evidence>
<evidence type="ECO:0000256" key="1">
    <source>
        <dbReference type="ARBA" id="ARBA00004429"/>
    </source>
</evidence>
<dbReference type="PANTHER" id="PTHR43653">
    <property type="entry name" value="CYTOCHROME C ASSEMBLY PROTEIN-RELATED"/>
    <property type="match status" value="1"/>
</dbReference>
<feature type="transmembrane region" description="Helical" evidence="10">
    <location>
        <begin position="121"/>
        <end position="142"/>
    </location>
</feature>
<evidence type="ECO:0000259" key="11">
    <source>
        <dbReference type="Pfam" id="PF01578"/>
    </source>
</evidence>
<dbReference type="NCBIfam" id="TIGR00353">
    <property type="entry name" value="nrfE"/>
    <property type="match status" value="1"/>
</dbReference>
<evidence type="ECO:0000259" key="12">
    <source>
        <dbReference type="Pfam" id="PF16327"/>
    </source>
</evidence>
<dbReference type="AlphaFoldDB" id="A0A2S5SXX2"/>
<evidence type="ECO:0000256" key="2">
    <source>
        <dbReference type="ARBA" id="ARBA00009186"/>
    </source>
</evidence>
<evidence type="ECO:0000256" key="10">
    <source>
        <dbReference type="SAM" id="Phobius"/>
    </source>
</evidence>
<feature type="transmembrane region" description="Helical" evidence="10">
    <location>
        <begin position="393"/>
        <end position="413"/>
    </location>
</feature>
<keyword evidence="6" id="KW-0201">Cytochrome c-type biogenesis</keyword>
<gene>
    <name evidence="13" type="ORF">C1704_04740</name>
</gene>
<sequence length="648" mass="69980">MIPELGQIALLLALATSAVLGVLPLWGAARGQGPWMALARPAAYVHLALIAVAYALLTVSFVQLDFSVAYVAENTNRQLPLVYRVVGVWGGHEGSLLLWQLIQAAWMAALARFSRSLPLPLVARSLAVLGWIATGFALFVLITSNPFTRLSPVPLDGHDLNPLLQDPGMVVHPPLLYMGYVGFAVAFALALGALLGGRLDAAWARWMRPWTTVAWLFLTLGISVGSLWAYQVLGWGGWWFWDPVENASFLPWLAGTALIHSLAVTDKRGAFRAWTVLLALLTFSLSLLGTFLVRSGVLSSVHAFATDPQRGLALLLFLAVVVGVALAVYAWRAPTLGLGGRFAPVSRETVLLLNNVLLVVAVASVGLGTLYPLVLDALTGAKISVGPPYFERVFVPLMLPLVFLLGIGPLARWKDTELPALARRLRWAAGLSVASAVGMAWWAGQLSFGAVLGLWMGAWILCTIATDMGGHGRRLGQAPRALWGMWLAHAGVAVFAVGVTMVGSYELERDAELSAGQQTDLGPYTFHFRGVREVLGPNYRAAQAWVEVTRDGQPLAQLYPEKRLYASQDTSFTEPAVVHGPLRDFYVSLGEVKADRATWTLRLHVKPFVSWIWAGTLLMALGGGLAASDRRYHVAQRQAAASAVQEPA</sequence>
<keyword evidence="8 10" id="KW-0472">Membrane</keyword>
<evidence type="ECO:0000256" key="3">
    <source>
        <dbReference type="ARBA" id="ARBA00022475"/>
    </source>
</evidence>
<feature type="domain" description="Cytochrome c-type biogenesis protein CcmF C-terminal" evidence="12">
    <location>
        <begin position="315"/>
        <end position="630"/>
    </location>
</feature>
<evidence type="ECO:0000313" key="14">
    <source>
        <dbReference type="Proteomes" id="UP000238605"/>
    </source>
</evidence>
<feature type="transmembrane region" description="Helical" evidence="10">
    <location>
        <begin position="249"/>
        <end position="266"/>
    </location>
</feature>
<feature type="domain" description="Cytochrome c assembly protein" evidence="11">
    <location>
        <begin position="89"/>
        <end position="295"/>
    </location>
</feature>
<feature type="transmembrane region" description="Helical" evidence="10">
    <location>
        <begin position="425"/>
        <end position="444"/>
    </location>
</feature>
<dbReference type="PRINTS" id="PR01411">
    <property type="entry name" value="CCMFBIOGNSIS"/>
</dbReference>
<name>A0A2S5SXX2_9BURK</name>
<comment type="subcellular location">
    <subcellularLocation>
        <location evidence="1">Cell inner membrane</location>
        <topology evidence="1">Multi-pass membrane protein</topology>
    </subcellularLocation>
</comment>
<evidence type="ECO:0000256" key="7">
    <source>
        <dbReference type="ARBA" id="ARBA00022989"/>
    </source>
</evidence>
<reference evidence="13 14" key="1">
    <citation type="submission" date="2018-02" db="EMBL/GenBank/DDBJ databases">
        <title>Reclassifiation of [Polyangium] brachysporum DSM 7029 as Guopingzhaonella breviflexa gen. nov., sp. nov., a member of the family Comamonadaceae.</title>
        <authorList>
            <person name="Tang B."/>
        </authorList>
    </citation>
    <scope>NUCLEOTIDE SEQUENCE [LARGE SCALE GENOMIC DNA]</scope>
    <source>
        <strain evidence="13 14">BCRC 80649</strain>
    </source>
</reference>
<feature type="transmembrane region" description="Helical" evidence="10">
    <location>
        <begin position="41"/>
        <end position="62"/>
    </location>
</feature>
<keyword evidence="14" id="KW-1185">Reference proteome</keyword>
<dbReference type="PRINTS" id="PR01410">
    <property type="entry name" value="CCBIOGENESIS"/>
</dbReference>
<feature type="transmembrane region" description="Helical" evidence="10">
    <location>
        <begin position="481"/>
        <end position="505"/>
    </location>
</feature>
<dbReference type="GO" id="GO:0017004">
    <property type="term" value="P:cytochrome complex assembly"/>
    <property type="evidence" value="ECO:0007669"/>
    <property type="project" value="UniProtKB-KW"/>
</dbReference>
<evidence type="ECO:0000313" key="13">
    <source>
        <dbReference type="EMBL" id="PPE67468.1"/>
    </source>
</evidence>
<accession>A0A2S5SXX2</accession>
<proteinExistence type="inferred from homology"/>
<feature type="transmembrane region" description="Helical" evidence="10">
    <location>
        <begin position="608"/>
        <end position="627"/>
    </location>
</feature>
<evidence type="ECO:0000256" key="5">
    <source>
        <dbReference type="ARBA" id="ARBA00022692"/>
    </source>
</evidence>
<feature type="transmembrane region" description="Helical" evidence="10">
    <location>
        <begin position="177"/>
        <end position="197"/>
    </location>
</feature>
<feature type="transmembrane region" description="Helical" evidence="10">
    <location>
        <begin position="352"/>
        <end position="373"/>
    </location>
</feature>
<dbReference type="Proteomes" id="UP000238605">
    <property type="component" value="Unassembled WGS sequence"/>
</dbReference>
<dbReference type="GO" id="GO:0020037">
    <property type="term" value="F:heme binding"/>
    <property type="evidence" value="ECO:0007669"/>
    <property type="project" value="InterPro"/>
</dbReference>
<feature type="transmembrane region" description="Helical" evidence="10">
    <location>
        <begin position="273"/>
        <end position="292"/>
    </location>
</feature>
<dbReference type="Pfam" id="PF01578">
    <property type="entry name" value="Cytochrom_C_asm"/>
    <property type="match status" value="1"/>
</dbReference>
<dbReference type="GO" id="GO:0015232">
    <property type="term" value="F:heme transmembrane transporter activity"/>
    <property type="evidence" value="ECO:0007669"/>
    <property type="project" value="InterPro"/>
</dbReference>
<keyword evidence="3" id="KW-1003">Cell membrane</keyword>
<dbReference type="EMBL" id="PSNX01000003">
    <property type="protein sequence ID" value="PPE67468.1"/>
    <property type="molecule type" value="Genomic_DNA"/>
</dbReference>
<dbReference type="RefSeq" id="WP_104301481.1">
    <property type="nucleotide sequence ID" value="NZ_PSNX01000003.1"/>
</dbReference>
<evidence type="ECO:0000256" key="9">
    <source>
        <dbReference type="ARBA" id="ARBA00037230"/>
    </source>
</evidence>
<feature type="transmembrane region" description="Helical" evidence="10">
    <location>
        <begin position="6"/>
        <end position="29"/>
    </location>
</feature>
<keyword evidence="4" id="KW-0997">Cell inner membrane</keyword>
<keyword evidence="5 10" id="KW-0812">Transmembrane</keyword>
<protein>
    <submittedName>
        <fullName evidence="13">C-type cytochrome biogenesis protein CcmF</fullName>
    </submittedName>
</protein>
<keyword evidence="7 10" id="KW-1133">Transmembrane helix</keyword>
<dbReference type="OrthoDB" id="9761451at2"/>
<comment type="function">
    <text evidence="9">Required for the biogenesis of c-type cytochromes. Possible subunit of a heme lyase.</text>
</comment>
<evidence type="ECO:0000256" key="4">
    <source>
        <dbReference type="ARBA" id="ARBA00022519"/>
    </source>
</evidence>
<feature type="transmembrane region" description="Helical" evidence="10">
    <location>
        <begin position="312"/>
        <end position="331"/>
    </location>
</feature>
<dbReference type="Pfam" id="PF16327">
    <property type="entry name" value="CcmF_C"/>
    <property type="match status" value="1"/>
</dbReference>
<dbReference type="InterPro" id="IPR002541">
    <property type="entry name" value="Cyt_c_assembly"/>
</dbReference>
<dbReference type="InterPro" id="IPR003567">
    <property type="entry name" value="Cyt_c_biogenesis"/>
</dbReference>
<dbReference type="InterPro" id="IPR003568">
    <property type="entry name" value="Cyt_c_biogenesis_CcmF"/>
</dbReference>
<dbReference type="InterPro" id="IPR032523">
    <property type="entry name" value="CcmF_C"/>
</dbReference>
<dbReference type="PANTHER" id="PTHR43653:SF1">
    <property type="entry name" value="CYTOCHROME C-TYPE BIOGENESIS PROTEIN CCMF"/>
    <property type="match status" value="1"/>
</dbReference>
<feature type="transmembrane region" description="Helical" evidence="10">
    <location>
        <begin position="209"/>
        <end position="229"/>
    </location>
</feature>
<dbReference type="GO" id="GO:0005886">
    <property type="term" value="C:plasma membrane"/>
    <property type="evidence" value="ECO:0007669"/>
    <property type="project" value="UniProtKB-SubCell"/>
</dbReference>
<dbReference type="NCBIfam" id="NF007691">
    <property type="entry name" value="PRK10369.1"/>
    <property type="match status" value="1"/>
</dbReference>
<organism evidence="13 14">
    <name type="scientific">Caldimonas caldifontis</name>
    <dbReference type="NCBI Taxonomy" id="1452508"/>
    <lineage>
        <taxon>Bacteria</taxon>
        <taxon>Pseudomonadati</taxon>
        <taxon>Pseudomonadota</taxon>
        <taxon>Betaproteobacteria</taxon>
        <taxon>Burkholderiales</taxon>
        <taxon>Sphaerotilaceae</taxon>
        <taxon>Caldimonas</taxon>
    </lineage>
</organism>
<comment type="caution">
    <text evidence="13">The sequence shown here is derived from an EMBL/GenBank/DDBJ whole genome shotgun (WGS) entry which is preliminary data.</text>
</comment>
<evidence type="ECO:0000256" key="8">
    <source>
        <dbReference type="ARBA" id="ARBA00023136"/>
    </source>
</evidence>